<feature type="non-terminal residue" evidence="3">
    <location>
        <position position="1"/>
    </location>
</feature>
<keyword evidence="1" id="KW-0067">ATP-binding</keyword>
<comment type="caution">
    <text evidence="3">The sequence shown here is derived from an EMBL/GenBank/DDBJ whole genome shotgun (WGS) entry which is preliminary data.</text>
</comment>
<feature type="domain" description="DEAD-box helicase OB fold" evidence="2">
    <location>
        <begin position="7"/>
        <end position="92"/>
    </location>
</feature>
<organism evidence="3 4">
    <name type="scientific">Astrephomene gubernaculifera</name>
    <dbReference type="NCBI Taxonomy" id="47775"/>
    <lineage>
        <taxon>Eukaryota</taxon>
        <taxon>Viridiplantae</taxon>
        <taxon>Chlorophyta</taxon>
        <taxon>core chlorophytes</taxon>
        <taxon>Chlorophyceae</taxon>
        <taxon>CS clade</taxon>
        <taxon>Chlamydomonadales</taxon>
        <taxon>Astrephomenaceae</taxon>
        <taxon>Astrephomene</taxon>
    </lineage>
</organism>
<dbReference type="AlphaFoldDB" id="A0AAD3DKX2"/>
<keyword evidence="1" id="KW-0547">Nucleotide-binding</keyword>
<protein>
    <recommendedName>
        <fullName evidence="2">DEAD-box helicase OB fold domain-containing protein</fullName>
    </recommendedName>
</protein>
<feature type="non-terminal residue" evidence="3">
    <location>
        <position position="102"/>
    </location>
</feature>
<proteinExistence type="predicted"/>
<dbReference type="GO" id="GO:0004386">
    <property type="term" value="F:helicase activity"/>
    <property type="evidence" value="ECO:0007669"/>
    <property type="project" value="UniProtKB-KW"/>
</dbReference>
<reference evidence="3 4" key="1">
    <citation type="journal article" date="2021" name="Sci. Rep.">
        <title>Genome sequencing of the multicellular alga Astrephomene provides insights into convergent evolution of germ-soma differentiation.</title>
        <authorList>
            <person name="Yamashita S."/>
            <person name="Yamamoto K."/>
            <person name="Matsuzaki R."/>
            <person name="Suzuki S."/>
            <person name="Yamaguchi H."/>
            <person name="Hirooka S."/>
            <person name="Minakuchi Y."/>
            <person name="Miyagishima S."/>
            <person name="Kawachi M."/>
            <person name="Toyoda A."/>
            <person name="Nozaki H."/>
        </authorList>
    </citation>
    <scope>NUCLEOTIDE SEQUENCE [LARGE SCALE GENOMIC DNA]</scope>
    <source>
        <strain evidence="3 4">NIES-4017</strain>
    </source>
</reference>
<dbReference type="Proteomes" id="UP001054857">
    <property type="component" value="Unassembled WGS sequence"/>
</dbReference>
<dbReference type="Pfam" id="PF07717">
    <property type="entry name" value="OB_NTP_bind"/>
    <property type="match status" value="1"/>
</dbReference>
<evidence type="ECO:0000313" key="3">
    <source>
        <dbReference type="EMBL" id="GFR43735.1"/>
    </source>
</evidence>
<evidence type="ECO:0000313" key="4">
    <source>
        <dbReference type="Proteomes" id="UP001054857"/>
    </source>
</evidence>
<keyword evidence="1" id="KW-0378">Hydrolase</keyword>
<evidence type="ECO:0000256" key="1">
    <source>
        <dbReference type="ARBA" id="ARBA00022806"/>
    </source>
</evidence>
<keyword evidence="4" id="KW-1185">Reference proteome</keyword>
<evidence type="ECO:0000259" key="2">
    <source>
        <dbReference type="Pfam" id="PF07717"/>
    </source>
</evidence>
<gene>
    <name evidence="3" type="ORF">Agub_g4629</name>
</gene>
<accession>A0AAD3DKX2</accession>
<keyword evidence="1" id="KW-0347">Helicase</keyword>
<name>A0AAD3DKX2_9CHLO</name>
<sequence length="102" mass="11317">PRQVDALRHALTIGFANKLARRLPRHNGYKTLHAGGGQLAQLHPGCSALREDGEGLAPEFLIYHELVATSRPFLRQVCPTRAEWVADVLPKIMAADVQRLSR</sequence>
<dbReference type="InterPro" id="IPR011709">
    <property type="entry name" value="DEAD-box_helicase_OB_fold"/>
</dbReference>
<dbReference type="EMBL" id="BMAR01000006">
    <property type="protein sequence ID" value="GFR43735.1"/>
    <property type="molecule type" value="Genomic_DNA"/>
</dbReference>